<gene>
    <name evidence="1" type="ORF">TsocGM_01695</name>
</gene>
<keyword evidence="2" id="KW-1185">Reference proteome</keyword>
<comment type="caution">
    <text evidence="1">The sequence shown here is derived from an EMBL/GenBank/DDBJ whole genome shotgun (WGS) entry which is preliminary data.</text>
</comment>
<reference evidence="1 2" key="2">
    <citation type="submission" date="2019-01" db="EMBL/GenBank/DDBJ databases">
        <title>Tautonia sociabilis, a novel thermotolerant planctomycete of Isosphaeraceae family, isolated from a 4000 m deep subterranean habitat.</title>
        <authorList>
            <person name="Kovaleva O.L."/>
            <person name="Elcheninov A.G."/>
            <person name="Van Heerden E."/>
            <person name="Toshchakov S.V."/>
            <person name="Novikov A."/>
            <person name="Bonch-Osmolovskaya E.A."/>
            <person name="Kublanov I.V."/>
        </authorList>
    </citation>
    <scope>NUCLEOTIDE SEQUENCE [LARGE SCALE GENOMIC DNA]</scope>
    <source>
        <strain evidence="1 2">GM2012</strain>
    </source>
</reference>
<evidence type="ECO:0000313" key="1">
    <source>
        <dbReference type="EMBL" id="RUL89509.1"/>
    </source>
</evidence>
<proteinExistence type="predicted"/>
<dbReference type="OrthoDB" id="273726at2"/>
<sequence>MTHEQFFGRIEAILRPMGFQEDDGEEFLDPPLDVLRYESRKTRLHWVPVLGRALGVVAIARQPVDLSGSPPDQRRLIERLSRAVHGRFPPWPRGGSGLVIGLTAVVLTPAPIRFDEEETLGSALAVDRRSRVVPLGLLRINLGQEAMAVAVGPAPLEVFPEPVALADGLAEHLGRFVPPLELE</sequence>
<reference evidence="1 2" key="1">
    <citation type="submission" date="2018-12" db="EMBL/GenBank/DDBJ databases">
        <authorList>
            <person name="Toschakov S.V."/>
        </authorList>
    </citation>
    <scope>NUCLEOTIDE SEQUENCE [LARGE SCALE GENOMIC DNA]</scope>
    <source>
        <strain evidence="1 2">GM2012</strain>
    </source>
</reference>
<evidence type="ECO:0000313" key="2">
    <source>
        <dbReference type="Proteomes" id="UP000280296"/>
    </source>
</evidence>
<name>A0A432MQI1_9BACT</name>
<protein>
    <submittedName>
        <fullName evidence="1">Uncharacterized protein</fullName>
    </submittedName>
</protein>
<dbReference type="AlphaFoldDB" id="A0A432MQI1"/>
<accession>A0A432MQI1</accession>
<organism evidence="1 2">
    <name type="scientific">Tautonia sociabilis</name>
    <dbReference type="NCBI Taxonomy" id="2080755"/>
    <lineage>
        <taxon>Bacteria</taxon>
        <taxon>Pseudomonadati</taxon>
        <taxon>Planctomycetota</taxon>
        <taxon>Planctomycetia</taxon>
        <taxon>Isosphaerales</taxon>
        <taxon>Isosphaeraceae</taxon>
        <taxon>Tautonia</taxon>
    </lineage>
</organism>
<dbReference type="RefSeq" id="WP_126723585.1">
    <property type="nucleotide sequence ID" value="NZ_RYZH01000002.1"/>
</dbReference>
<dbReference type="Proteomes" id="UP000280296">
    <property type="component" value="Unassembled WGS sequence"/>
</dbReference>
<dbReference type="EMBL" id="RYZH01000002">
    <property type="protein sequence ID" value="RUL89509.1"/>
    <property type="molecule type" value="Genomic_DNA"/>
</dbReference>